<evidence type="ECO:0000256" key="2">
    <source>
        <dbReference type="ARBA" id="ARBA00022801"/>
    </source>
</evidence>
<keyword evidence="3 5" id="KW-0269">Exonuclease</keyword>
<evidence type="ECO:0000313" key="5">
    <source>
        <dbReference type="EMBL" id="KXA12939.1"/>
    </source>
</evidence>
<dbReference type="PANTHER" id="PTHR30231:SF4">
    <property type="entry name" value="PROTEIN NEN2"/>
    <property type="match status" value="1"/>
</dbReference>
<dbReference type="InterPro" id="IPR036397">
    <property type="entry name" value="RNaseH_sf"/>
</dbReference>
<dbReference type="Gene3D" id="3.30.420.10">
    <property type="entry name" value="Ribonuclease H-like superfamily/Ribonuclease H"/>
    <property type="match status" value="1"/>
</dbReference>
<dbReference type="PATRIC" id="fig|851.8.peg.2494"/>
<keyword evidence="1" id="KW-0540">Nuclease</keyword>
<accession>A0A133N9F9</accession>
<dbReference type="Pfam" id="PF00929">
    <property type="entry name" value="RNase_T"/>
    <property type="match status" value="1"/>
</dbReference>
<dbReference type="AlphaFoldDB" id="A0A133N9F9"/>
<evidence type="ECO:0000256" key="3">
    <source>
        <dbReference type="ARBA" id="ARBA00022839"/>
    </source>
</evidence>
<dbReference type="Proteomes" id="UP000070401">
    <property type="component" value="Unassembled WGS sequence"/>
</dbReference>
<reference evidence="6" key="1">
    <citation type="submission" date="2016-01" db="EMBL/GenBank/DDBJ databases">
        <authorList>
            <person name="Mitreva M."/>
            <person name="Pepin K.H."/>
            <person name="Mihindukulasuriya K.A."/>
            <person name="Fulton R."/>
            <person name="Fronick C."/>
            <person name="O'Laughlin M."/>
            <person name="Miner T."/>
            <person name="Herter B."/>
            <person name="Rosa B.A."/>
            <person name="Cordes M."/>
            <person name="Tomlinson C."/>
            <person name="Wollam A."/>
            <person name="Palsikar V.B."/>
            <person name="Mardis E.R."/>
            <person name="Wilson R.K."/>
        </authorList>
    </citation>
    <scope>NUCLEOTIDE SEQUENCE [LARGE SCALE GENOMIC DNA]</scope>
    <source>
        <strain evidence="6">MJR7757B</strain>
    </source>
</reference>
<organism evidence="5 6">
    <name type="scientific">Fusobacterium nucleatum</name>
    <dbReference type="NCBI Taxonomy" id="851"/>
    <lineage>
        <taxon>Bacteria</taxon>
        <taxon>Fusobacteriati</taxon>
        <taxon>Fusobacteriota</taxon>
        <taxon>Fusobacteriia</taxon>
        <taxon>Fusobacteriales</taxon>
        <taxon>Fusobacteriaceae</taxon>
        <taxon>Fusobacterium</taxon>
    </lineage>
</organism>
<dbReference type="SMART" id="SM00479">
    <property type="entry name" value="EXOIII"/>
    <property type="match status" value="1"/>
</dbReference>
<dbReference type="SUPFAM" id="SSF53098">
    <property type="entry name" value="Ribonuclease H-like"/>
    <property type="match status" value="1"/>
</dbReference>
<evidence type="ECO:0000256" key="1">
    <source>
        <dbReference type="ARBA" id="ARBA00022722"/>
    </source>
</evidence>
<name>A0A133N9F9_FUSNU</name>
<sequence>MNKIIFIDTETGGVNPEKSALIQLSGIIRIDKKDVEKFNFYIKPFENSEVNEKALEVQGRTLEELKTDKYIEEKEVYKQFIDILDKYVDKYDRTDKFIVAGYNVRFDVDILKAFFQRHGNNFLFSYLDSSMLDPLYSIRLLQIAEVLPVLENNKLETWCKHFGIEFAAHDSLEDIEATKKLIGKLILLIRK</sequence>
<dbReference type="InterPro" id="IPR012337">
    <property type="entry name" value="RNaseH-like_sf"/>
</dbReference>
<dbReference type="RefSeq" id="WP_060799009.1">
    <property type="nucleotide sequence ID" value="NZ_KQ956800.1"/>
</dbReference>
<evidence type="ECO:0000313" key="6">
    <source>
        <dbReference type="Proteomes" id="UP000070401"/>
    </source>
</evidence>
<dbReference type="GO" id="GO:0008408">
    <property type="term" value="F:3'-5' exonuclease activity"/>
    <property type="evidence" value="ECO:0007669"/>
    <property type="project" value="TreeGrafter"/>
</dbReference>
<comment type="caution">
    <text evidence="5">The sequence shown here is derived from an EMBL/GenBank/DDBJ whole genome shotgun (WGS) entry which is preliminary data.</text>
</comment>
<keyword evidence="6" id="KW-1185">Reference proteome</keyword>
<dbReference type="PANTHER" id="PTHR30231">
    <property type="entry name" value="DNA POLYMERASE III SUBUNIT EPSILON"/>
    <property type="match status" value="1"/>
</dbReference>
<keyword evidence="2" id="KW-0378">Hydrolase</keyword>
<dbReference type="InterPro" id="IPR013520">
    <property type="entry name" value="Ribonucl_H"/>
</dbReference>
<dbReference type="EMBL" id="LRPY01000294">
    <property type="protein sequence ID" value="KXA12939.1"/>
    <property type="molecule type" value="Genomic_DNA"/>
</dbReference>
<feature type="domain" description="Exonuclease" evidence="4">
    <location>
        <begin position="3"/>
        <end position="191"/>
    </location>
</feature>
<protein>
    <submittedName>
        <fullName evidence="5">Exonuclease</fullName>
    </submittedName>
</protein>
<dbReference type="GO" id="GO:0003676">
    <property type="term" value="F:nucleic acid binding"/>
    <property type="evidence" value="ECO:0007669"/>
    <property type="project" value="InterPro"/>
</dbReference>
<dbReference type="CDD" id="cd06127">
    <property type="entry name" value="DEDDh"/>
    <property type="match status" value="1"/>
</dbReference>
<gene>
    <name evidence="5" type="ORF">HMPREF3221_02460</name>
</gene>
<evidence type="ECO:0000259" key="4">
    <source>
        <dbReference type="SMART" id="SM00479"/>
    </source>
</evidence>
<proteinExistence type="predicted"/>